<evidence type="ECO:0000259" key="1">
    <source>
        <dbReference type="Pfam" id="PF13577"/>
    </source>
</evidence>
<dbReference type="Gene3D" id="3.10.450.50">
    <property type="match status" value="1"/>
</dbReference>
<organism evidence="2 3">
    <name type="scientific">Aureimonas populi</name>
    <dbReference type="NCBI Taxonomy" id="1701758"/>
    <lineage>
        <taxon>Bacteria</taxon>
        <taxon>Pseudomonadati</taxon>
        <taxon>Pseudomonadota</taxon>
        <taxon>Alphaproteobacteria</taxon>
        <taxon>Hyphomicrobiales</taxon>
        <taxon>Aurantimonadaceae</taxon>
        <taxon>Aureimonas</taxon>
    </lineage>
</organism>
<dbReference type="RefSeq" id="WP_209737777.1">
    <property type="nucleotide sequence ID" value="NZ_CP072611.1"/>
</dbReference>
<gene>
    <name evidence="2" type="ORF">ACFSKQ_03780</name>
</gene>
<keyword evidence="3" id="KW-1185">Reference proteome</keyword>
<accession>A0ABW5CH45</accession>
<sequence>MSLEATVARLSTELAALRAEADIRRLIARYAYLCDTPLPVPRAQWRERVEMIVDLFTADATWEGVGSFYDNQFGKSRGKDAIRAHFTAFFEPKENELVLNCHYITSEHIEVRGDEAEGSWVHFQPWIFADGRSLLRSSRLFNAFKRVDGVWKMSRYRTENVFIADLPEGWASSIPEKSVLFAPGEAAA</sequence>
<evidence type="ECO:0000313" key="3">
    <source>
        <dbReference type="Proteomes" id="UP001597371"/>
    </source>
</evidence>
<dbReference type="SUPFAM" id="SSF54427">
    <property type="entry name" value="NTF2-like"/>
    <property type="match status" value="1"/>
</dbReference>
<proteinExistence type="predicted"/>
<dbReference type="Pfam" id="PF13577">
    <property type="entry name" value="SnoaL_4"/>
    <property type="match status" value="1"/>
</dbReference>
<dbReference type="EMBL" id="JBHUIJ010000004">
    <property type="protein sequence ID" value="MFD2236585.1"/>
    <property type="molecule type" value="Genomic_DNA"/>
</dbReference>
<name>A0ABW5CH45_9HYPH</name>
<feature type="domain" description="SnoaL-like" evidence="1">
    <location>
        <begin position="16"/>
        <end position="157"/>
    </location>
</feature>
<dbReference type="InterPro" id="IPR032710">
    <property type="entry name" value="NTF2-like_dom_sf"/>
</dbReference>
<reference evidence="3" key="1">
    <citation type="journal article" date="2019" name="Int. J. Syst. Evol. Microbiol.">
        <title>The Global Catalogue of Microorganisms (GCM) 10K type strain sequencing project: providing services to taxonomists for standard genome sequencing and annotation.</title>
        <authorList>
            <consortium name="The Broad Institute Genomics Platform"/>
            <consortium name="The Broad Institute Genome Sequencing Center for Infectious Disease"/>
            <person name="Wu L."/>
            <person name="Ma J."/>
        </authorList>
    </citation>
    <scope>NUCLEOTIDE SEQUENCE [LARGE SCALE GENOMIC DNA]</scope>
    <source>
        <strain evidence="3">ZS-35-S2</strain>
    </source>
</reference>
<comment type="caution">
    <text evidence="2">The sequence shown here is derived from an EMBL/GenBank/DDBJ whole genome shotgun (WGS) entry which is preliminary data.</text>
</comment>
<dbReference type="InterPro" id="IPR037401">
    <property type="entry name" value="SnoaL-like"/>
</dbReference>
<protein>
    <submittedName>
        <fullName evidence="2">Nuclear transport factor 2 family protein</fullName>
    </submittedName>
</protein>
<dbReference type="Proteomes" id="UP001597371">
    <property type="component" value="Unassembled WGS sequence"/>
</dbReference>
<evidence type="ECO:0000313" key="2">
    <source>
        <dbReference type="EMBL" id="MFD2236585.1"/>
    </source>
</evidence>